<dbReference type="Gene3D" id="3.40.50.720">
    <property type="entry name" value="NAD(P)-binding Rossmann-like Domain"/>
    <property type="match status" value="1"/>
</dbReference>
<keyword evidence="1" id="KW-1185">Reference proteome</keyword>
<dbReference type="WBParaSite" id="PSU_v2.g3.t1">
    <property type="protein sequence ID" value="PSU_v2.g3.t1"/>
    <property type="gene ID" value="PSU_v2.g3"/>
</dbReference>
<dbReference type="AlphaFoldDB" id="A0A914YQA8"/>
<evidence type="ECO:0000313" key="1">
    <source>
        <dbReference type="Proteomes" id="UP000887577"/>
    </source>
</evidence>
<sequence length="91" mass="10186">MEKRFGGSINLVNPGPISLHEILQLYKKFVDPKLPEYEVVGENSEKGRQLLATKGNCALDTTKLLQHCPFIPTTAESLMNGFKRIISNNNK</sequence>
<organism evidence="1 2">
    <name type="scientific">Panagrolaimus superbus</name>
    <dbReference type="NCBI Taxonomy" id="310955"/>
    <lineage>
        <taxon>Eukaryota</taxon>
        <taxon>Metazoa</taxon>
        <taxon>Ecdysozoa</taxon>
        <taxon>Nematoda</taxon>
        <taxon>Chromadorea</taxon>
        <taxon>Rhabditida</taxon>
        <taxon>Tylenchina</taxon>
        <taxon>Panagrolaimomorpha</taxon>
        <taxon>Panagrolaimoidea</taxon>
        <taxon>Panagrolaimidae</taxon>
        <taxon>Panagrolaimus</taxon>
    </lineage>
</organism>
<name>A0A914YQA8_9BILA</name>
<evidence type="ECO:0000313" key="2">
    <source>
        <dbReference type="WBParaSite" id="PSU_v2.g3.t1"/>
    </source>
</evidence>
<reference evidence="2" key="1">
    <citation type="submission" date="2022-11" db="UniProtKB">
        <authorList>
            <consortium name="WormBaseParasite"/>
        </authorList>
    </citation>
    <scope>IDENTIFICATION</scope>
</reference>
<proteinExistence type="predicted"/>
<protein>
    <submittedName>
        <fullName evidence="2">Anthocyanidin reductase</fullName>
    </submittedName>
</protein>
<accession>A0A914YQA8</accession>
<dbReference type="Proteomes" id="UP000887577">
    <property type="component" value="Unplaced"/>
</dbReference>